<dbReference type="InterPro" id="IPR029058">
    <property type="entry name" value="AB_hydrolase_fold"/>
</dbReference>
<gene>
    <name evidence="1" type="ORF">LY90DRAFT_703545</name>
</gene>
<keyword evidence="2" id="KW-1185">Reference proteome</keyword>
<sequence length="317" mass="36370">MQGELTIYNKEKRLVLFETNSNLQNKFIFVGGLTDGFLALPYLNYLQETVFKFNYSLVQPLLSSSYLGYGNVNLDNDVKELDDLISFLDAMYYAKYGKYKNILSGIILQGAVSDREYALYSKGKNILENEIKIARELVSKGKGQYFMPPEVDDAPITANRFLSLNDVDGTDDMFSTDLSNEKLGKVFLDLDFKEGKHKKYVNCPIFLISSGGDEYVPRNIDLLKHTKRMQNLAILKNWSKDKYIEKKKDCELKSDKNKSNYSLDLLKSINLENIFINTESAIEVALFIPNAKHAIEKKIEQDQLMEIIQLLLKKIEN</sequence>
<dbReference type="OrthoDB" id="10034502at2759"/>
<dbReference type="Gene3D" id="3.40.50.1820">
    <property type="entry name" value="alpha/beta hydrolase"/>
    <property type="match status" value="1"/>
</dbReference>
<dbReference type="EMBL" id="MCOG01000111">
    <property type="protein sequence ID" value="ORY45381.1"/>
    <property type="molecule type" value="Genomic_DNA"/>
</dbReference>
<organism evidence="1 2">
    <name type="scientific">Neocallimastix californiae</name>
    <dbReference type="NCBI Taxonomy" id="1754190"/>
    <lineage>
        <taxon>Eukaryota</taxon>
        <taxon>Fungi</taxon>
        <taxon>Fungi incertae sedis</taxon>
        <taxon>Chytridiomycota</taxon>
        <taxon>Chytridiomycota incertae sedis</taxon>
        <taxon>Neocallimastigomycetes</taxon>
        <taxon>Neocallimastigales</taxon>
        <taxon>Neocallimastigaceae</taxon>
        <taxon>Neocallimastix</taxon>
    </lineage>
</organism>
<dbReference type="PANTHER" id="PTHR31591">
    <property type="entry name" value="UPF0613 PROTEIN PB24D3.06C"/>
    <property type="match status" value="1"/>
</dbReference>
<dbReference type="AlphaFoldDB" id="A0A1Y2CE94"/>
<accession>A0A1Y2CE94</accession>
<dbReference type="Proteomes" id="UP000193920">
    <property type="component" value="Unassembled WGS sequence"/>
</dbReference>
<evidence type="ECO:0000313" key="2">
    <source>
        <dbReference type="Proteomes" id="UP000193920"/>
    </source>
</evidence>
<dbReference type="PANTHER" id="PTHR31591:SF1">
    <property type="entry name" value="UPF0613 PROTEIN PB24D3.06C"/>
    <property type="match status" value="1"/>
</dbReference>
<name>A0A1Y2CE94_9FUNG</name>
<dbReference type="InterPro" id="IPR013744">
    <property type="entry name" value="SidJ"/>
</dbReference>
<comment type="caution">
    <text evidence="1">The sequence shown here is derived from an EMBL/GenBank/DDBJ whole genome shotgun (WGS) entry which is preliminary data.</text>
</comment>
<proteinExistence type="predicted"/>
<dbReference type="Pfam" id="PF08538">
    <property type="entry name" value="DUF1749"/>
    <property type="match status" value="2"/>
</dbReference>
<evidence type="ECO:0000313" key="1">
    <source>
        <dbReference type="EMBL" id="ORY45381.1"/>
    </source>
</evidence>
<reference evidence="1 2" key="1">
    <citation type="submission" date="2016-08" db="EMBL/GenBank/DDBJ databases">
        <title>A Parts List for Fungal Cellulosomes Revealed by Comparative Genomics.</title>
        <authorList>
            <consortium name="DOE Joint Genome Institute"/>
            <person name="Haitjema C.H."/>
            <person name="Gilmore S.P."/>
            <person name="Henske J.K."/>
            <person name="Solomon K.V."/>
            <person name="De Groot R."/>
            <person name="Kuo A."/>
            <person name="Mondo S.J."/>
            <person name="Salamov A.A."/>
            <person name="Labutti K."/>
            <person name="Zhao Z."/>
            <person name="Chiniquy J."/>
            <person name="Barry K."/>
            <person name="Brewer H.M."/>
            <person name="Purvine S.O."/>
            <person name="Wright A.T."/>
            <person name="Boxma B."/>
            <person name="Van Alen T."/>
            <person name="Hackstein J.H."/>
            <person name="Baker S.E."/>
            <person name="Grigoriev I.V."/>
            <person name="O'Malley M.A."/>
        </authorList>
    </citation>
    <scope>NUCLEOTIDE SEQUENCE [LARGE SCALE GENOMIC DNA]</scope>
    <source>
        <strain evidence="1 2">G1</strain>
    </source>
</reference>
<protein>
    <submittedName>
        <fullName evidence="1">DUF1749-domain-containing protein</fullName>
    </submittedName>
</protein>